<dbReference type="Proteomes" id="UP001327225">
    <property type="component" value="Chromosome"/>
</dbReference>
<name>A0ABZ0ZMW4_9ACTN</name>
<dbReference type="EMBL" id="CP141059">
    <property type="protein sequence ID" value="WQQ25597.1"/>
    <property type="molecule type" value="Genomic_DNA"/>
</dbReference>
<keyword evidence="1" id="KW-0812">Transmembrane</keyword>
<accession>A0ABZ0ZMW4</accession>
<reference evidence="3" key="1">
    <citation type="submission" date="2023-12" db="EMBL/GenBank/DDBJ databases">
        <title>Novel species in genus Nocardioides.</title>
        <authorList>
            <person name="Zhou H."/>
        </authorList>
    </citation>
    <scope>NUCLEOTIDE SEQUENCE [LARGE SCALE GENOMIC DNA]</scope>
    <source>
        <strain evidence="3">HM61</strain>
    </source>
</reference>
<proteinExistence type="predicted"/>
<keyword evidence="1" id="KW-1133">Transmembrane helix</keyword>
<protein>
    <recommendedName>
        <fullName evidence="4">Flp family type IVb pilin</fullName>
    </recommendedName>
</protein>
<organism evidence="2 3">
    <name type="scientific">Nocardioides bizhenqiangii</name>
    <dbReference type="NCBI Taxonomy" id="3095076"/>
    <lineage>
        <taxon>Bacteria</taxon>
        <taxon>Bacillati</taxon>
        <taxon>Actinomycetota</taxon>
        <taxon>Actinomycetes</taxon>
        <taxon>Propionibacteriales</taxon>
        <taxon>Nocardioidaceae</taxon>
        <taxon>Nocardioides</taxon>
    </lineage>
</organism>
<keyword evidence="3" id="KW-1185">Reference proteome</keyword>
<evidence type="ECO:0008006" key="4">
    <source>
        <dbReference type="Google" id="ProtNLM"/>
    </source>
</evidence>
<evidence type="ECO:0000256" key="1">
    <source>
        <dbReference type="SAM" id="Phobius"/>
    </source>
</evidence>
<keyword evidence="1" id="KW-0472">Membrane</keyword>
<evidence type="ECO:0000313" key="3">
    <source>
        <dbReference type="Proteomes" id="UP001327225"/>
    </source>
</evidence>
<gene>
    <name evidence="2" type="ORF">SHK19_16720</name>
</gene>
<evidence type="ECO:0000313" key="2">
    <source>
        <dbReference type="EMBL" id="WQQ25597.1"/>
    </source>
</evidence>
<feature type="transmembrane region" description="Helical" evidence="1">
    <location>
        <begin position="31"/>
        <end position="50"/>
    </location>
</feature>
<sequence>MSPEVHYLWIMVRGQIARARNDERGVSAVEWVLITLALIAIAAAVTAIITDRIEGRAKDINL</sequence>
<dbReference type="RefSeq" id="WP_322456440.1">
    <property type="nucleotide sequence ID" value="NZ_CP141059.1"/>
</dbReference>